<dbReference type="Proteomes" id="UP000546126">
    <property type="component" value="Unassembled WGS sequence"/>
</dbReference>
<keyword evidence="2" id="KW-1185">Reference proteome</keyword>
<dbReference type="SUPFAM" id="SSF101386">
    <property type="entry name" value="all-alpha NTP pyrophosphatases"/>
    <property type="match status" value="1"/>
</dbReference>
<dbReference type="AlphaFoldDB" id="A0A7Y6MG37"/>
<sequence length="115" mass="12342">MEPDRTNALIHALSSWIDQSPDNLHRDPEALLWGRVAKVAEEAGEAISALVGVTGQNPRKGRSATRQELENELLDVALTALTALAHLRADDPRPADLLDLLAGHVEAVARRAGLA</sequence>
<dbReference type="RefSeq" id="WP_175605976.1">
    <property type="nucleotide sequence ID" value="NZ_JABWGO010000017.1"/>
</dbReference>
<name>A0A7Y6MG37_9ACTN</name>
<gene>
    <name evidence="1" type="ORF">HT134_41350</name>
</gene>
<dbReference type="InterPro" id="IPR044548">
    <property type="entry name" value="AF0060_NTP-PPase_MazG-like"/>
</dbReference>
<dbReference type="EMBL" id="JABWGO010000017">
    <property type="protein sequence ID" value="NUW46517.1"/>
    <property type="molecule type" value="Genomic_DNA"/>
</dbReference>
<dbReference type="CDD" id="cd11533">
    <property type="entry name" value="NTP-PPase_Af0060_like"/>
    <property type="match status" value="1"/>
</dbReference>
<evidence type="ECO:0000313" key="2">
    <source>
        <dbReference type="Proteomes" id="UP000546126"/>
    </source>
</evidence>
<proteinExistence type="predicted"/>
<reference evidence="1 2" key="1">
    <citation type="submission" date="2020-06" db="EMBL/GenBank/DDBJ databases">
        <authorList>
            <person name="Chanama M."/>
        </authorList>
    </citation>
    <scope>NUCLEOTIDE SEQUENCE [LARGE SCALE GENOMIC DNA]</scope>
    <source>
        <strain evidence="1 2">TBRC6557</strain>
    </source>
</reference>
<comment type="caution">
    <text evidence="1">The sequence shown here is derived from an EMBL/GenBank/DDBJ whole genome shotgun (WGS) entry which is preliminary data.</text>
</comment>
<organism evidence="1 2">
    <name type="scientific">Nonomuraea rhodomycinica</name>
    <dbReference type="NCBI Taxonomy" id="1712872"/>
    <lineage>
        <taxon>Bacteria</taxon>
        <taxon>Bacillati</taxon>
        <taxon>Actinomycetota</taxon>
        <taxon>Actinomycetes</taxon>
        <taxon>Streptosporangiales</taxon>
        <taxon>Streptosporangiaceae</taxon>
        <taxon>Nonomuraea</taxon>
    </lineage>
</organism>
<dbReference type="Gene3D" id="1.10.287.1080">
    <property type="entry name" value="MazG-like"/>
    <property type="match status" value="1"/>
</dbReference>
<evidence type="ECO:0008006" key="3">
    <source>
        <dbReference type="Google" id="ProtNLM"/>
    </source>
</evidence>
<accession>A0A7Y6MG37</accession>
<evidence type="ECO:0000313" key="1">
    <source>
        <dbReference type="EMBL" id="NUW46517.1"/>
    </source>
</evidence>
<protein>
    <recommendedName>
        <fullName evidence="3">MazG nucleotide pyrophosphohydrolase domain-containing protein</fullName>
    </recommendedName>
</protein>